<keyword evidence="2" id="KW-1185">Reference proteome</keyword>
<proteinExistence type="predicted"/>
<reference evidence="1 2" key="1">
    <citation type="submission" date="2015-01" db="EMBL/GenBank/DDBJ databases">
        <title>Genome sequence of Mycobacterium llatzerense and Mycobacterium immunogenum recovered from brain abscess.</title>
        <authorList>
            <person name="Greninger A.L."/>
            <person name="Langelier C."/>
            <person name="Cunningham G."/>
            <person name="Chiu C.Y."/>
            <person name="Miller S."/>
        </authorList>
    </citation>
    <scope>NUCLEOTIDE SEQUENCE [LARGE SCALE GENOMIC DNA]</scope>
    <source>
        <strain evidence="1 2">CLUC14</strain>
    </source>
</reference>
<accession>A0A0D1J757</accession>
<sequence length="170" mass="19022">MIGDRWGVTDVETRATYGCDSYVTSPSLEAWRGVTVNTTPDQLWSWLVQVRLAPYSYDWIDNLGRKSPRELRNLPDPTPGDPFTATAGQPLGRVLAVEHQVQLTAQIMGTHMSYQLTPIDDRRTRLVLKVAAPQSMRLAAPLLSVGDLVMARRQLLNFKHHAENSANIGR</sequence>
<dbReference type="RefSeq" id="WP_043985328.1">
    <property type="nucleotide sequence ID" value="NZ_JXST01000009.1"/>
</dbReference>
<name>A0A0D1J757_9MYCO</name>
<dbReference type="Proteomes" id="UP000032221">
    <property type="component" value="Unassembled WGS sequence"/>
</dbReference>
<evidence type="ECO:0000313" key="1">
    <source>
        <dbReference type="EMBL" id="KIU17413.1"/>
    </source>
</evidence>
<evidence type="ECO:0000313" key="2">
    <source>
        <dbReference type="Proteomes" id="UP000032221"/>
    </source>
</evidence>
<dbReference type="AlphaFoldDB" id="A0A0D1J757"/>
<gene>
    <name evidence="1" type="ORF">TL10_08775</name>
</gene>
<dbReference type="PATRIC" id="fig|280871.6.peg.1817"/>
<dbReference type="STRING" id="280871.TL10_08775"/>
<dbReference type="SUPFAM" id="SSF55961">
    <property type="entry name" value="Bet v1-like"/>
    <property type="match status" value="1"/>
</dbReference>
<dbReference type="OrthoDB" id="3255669at2"/>
<organism evidence="1 2">
    <name type="scientific">Mycolicibacterium llatzerense</name>
    <dbReference type="NCBI Taxonomy" id="280871"/>
    <lineage>
        <taxon>Bacteria</taxon>
        <taxon>Bacillati</taxon>
        <taxon>Actinomycetota</taxon>
        <taxon>Actinomycetes</taxon>
        <taxon>Mycobacteriales</taxon>
        <taxon>Mycobacteriaceae</taxon>
        <taxon>Mycolicibacterium</taxon>
    </lineage>
</organism>
<dbReference type="EMBL" id="JXST01000009">
    <property type="protein sequence ID" value="KIU17413.1"/>
    <property type="molecule type" value="Genomic_DNA"/>
</dbReference>
<comment type="caution">
    <text evidence="1">The sequence shown here is derived from an EMBL/GenBank/DDBJ whole genome shotgun (WGS) entry which is preliminary data.</text>
</comment>
<protein>
    <submittedName>
        <fullName evidence="1">Polyketide cyclase</fullName>
    </submittedName>
</protein>